<name>A0A1H8UCZ1_9PSEU</name>
<dbReference type="InterPro" id="IPR011251">
    <property type="entry name" value="Luciferase-like_dom"/>
</dbReference>
<protein>
    <submittedName>
        <fullName evidence="2">Probable F420-dependent oxidoreductase, Rv3093c family</fullName>
    </submittedName>
</protein>
<dbReference type="OrthoDB" id="5729035at2"/>
<evidence type="ECO:0000313" key="2">
    <source>
        <dbReference type="EMBL" id="SEP01099.1"/>
    </source>
</evidence>
<dbReference type="Gene3D" id="3.20.20.30">
    <property type="entry name" value="Luciferase-like domain"/>
    <property type="match status" value="1"/>
</dbReference>
<dbReference type="Pfam" id="PF00296">
    <property type="entry name" value="Bac_luciferase"/>
    <property type="match status" value="1"/>
</dbReference>
<dbReference type="InterPro" id="IPR022526">
    <property type="entry name" value="F420_Rv3093c"/>
</dbReference>
<dbReference type="SUPFAM" id="SSF51679">
    <property type="entry name" value="Bacterial luciferase-like"/>
    <property type="match status" value="1"/>
</dbReference>
<dbReference type="NCBIfam" id="TIGR03841">
    <property type="entry name" value="F420_Rv3093c"/>
    <property type="match status" value="1"/>
</dbReference>
<dbReference type="STRING" id="394193.SAMN04489732_103208"/>
<dbReference type="RefSeq" id="WP_091615202.1">
    <property type="nucleotide sequence ID" value="NZ_FOEF01000003.1"/>
</dbReference>
<evidence type="ECO:0000313" key="3">
    <source>
        <dbReference type="Proteomes" id="UP000198582"/>
    </source>
</evidence>
<dbReference type="EMBL" id="FOEF01000003">
    <property type="protein sequence ID" value="SEP01099.1"/>
    <property type="molecule type" value="Genomic_DNA"/>
</dbReference>
<dbReference type="GO" id="GO:0016705">
    <property type="term" value="F:oxidoreductase activity, acting on paired donors, with incorporation or reduction of molecular oxygen"/>
    <property type="evidence" value="ECO:0007669"/>
    <property type="project" value="InterPro"/>
</dbReference>
<feature type="domain" description="Luciferase-like" evidence="1">
    <location>
        <begin position="17"/>
        <end position="298"/>
    </location>
</feature>
<gene>
    <name evidence="2" type="ORF">SAMN04489732_103208</name>
</gene>
<organism evidence="2 3">
    <name type="scientific">Amycolatopsis saalfeldensis</name>
    <dbReference type="NCBI Taxonomy" id="394193"/>
    <lineage>
        <taxon>Bacteria</taxon>
        <taxon>Bacillati</taxon>
        <taxon>Actinomycetota</taxon>
        <taxon>Actinomycetes</taxon>
        <taxon>Pseudonocardiales</taxon>
        <taxon>Pseudonocardiaceae</taxon>
        <taxon>Amycolatopsis</taxon>
    </lineage>
</organism>
<dbReference type="InterPro" id="IPR050564">
    <property type="entry name" value="F420-G6PD/mer"/>
</dbReference>
<proteinExistence type="predicted"/>
<dbReference type="PANTHER" id="PTHR43244:SF2">
    <property type="entry name" value="CONSERVED HYPOTHETICAL ALANINE AND PROLINE-RICH PROTEIN"/>
    <property type="match status" value="1"/>
</dbReference>
<dbReference type="InterPro" id="IPR036661">
    <property type="entry name" value="Luciferase-like_sf"/>
</dbReference>
<accession>A0A1H8UCZ1</accession>
<keyword evidence="3" id="KW-1185">Reference proteome</keyword>
<reference evidence="2 3" key="1">
    <citation type="submission" date="2016-10" db="EMBL/GenBank/DDBJ databases">
        <authorList>
            <person name="de Groot N.N."/>
        </authorList>
    </citation>
    <scope>NUCLEOTIDE SEQUENCE [LARGE SCALE GENOMIC DNA]</scope>
    <source>
        <strain evidence="2 3">DSM 44993</strain>
    </source>
</reference>
<dbReference type="AlphaFoldDB" id="A0A1H8UCZ1"/>
<evidence type="ECO:0000259" key="1">
    <source>
        <dbReference type="Pfam" id="PF00296"/>
    </source>
</evidence>
<dbReference type="PANTHER" id="PTHR43244">
    <property type="match status" value="1"/>
</dbReference>
<dbReference type="Proteomes" id="UP000198582">
    <property type="component" value="Unassembled WGS sequence"/>
</dbReference>
<sequence length="320" mass="32929">MSGIGVVTPFWLDRPDAEAVEIAVAADRNGFGELWIGEMATFDAFALATAVGLRTERLGVRVGPLPIGVRTPVSLALGVSSVAGLTRPPVGLALGGSSPAIVGRWHDRPWEHAAGRMRETVGALRAVLNGQRLSLAGEHIRSDGFRLRQPVPELPITVAAFGPAMTRVAAEVADEVVLNLVPPARVAAARKAVDAHAAAAGRTPPRLAVWIPVALDPGAATRRQLAAQLSVYLSPPGYGEMFASLGYGSLVASARSGASRAELAAAVPPELAAAVGAIGDVSQVRGRIAEYHAAGADHVGLVPATAEDPAGRALLRELAP</sequence>